<dbReference type="RefSeq" id="WP_128785704.1">
    <property type="nucleotide sequence ID" value="NZ_JAKJSG010000022.1"/>
</dbReference>
<evidence type="ECO:0000256" key="1">
    <source>
        <dbReference type="ARBA" id="ARBA00023015"/>
    </source>
</evidence>
<dbReference type="AlphaFoldDB" id="A0A444JL59"/>
<keyword evidence="2 3" id="KW-0804">Transcription</keyword>
<dbReference type="InterPro" id="IPR038309">
    <property type="entry name" value="Rsd/AlgQ_sf"/>
</dbReference>
<dbReference type="Pfam" id="PF04353">
    <property type="entry name" value="Rsd_AlgQ"/>
    <property type="match status" value="1"/>
</dbReference>
<dbReference type="PIRSF" id="PIRSF016548">
    <property type="entry name" value="Rsd_AlgQ"/>
    <property type="match status" value="1"/>
</dbReference>
<dbReference type="NCBIfam" id="NF008723">
    <property type="entry name" value="PRK11718.1"/>
    <property type="match status" value="1"/>
</dbReference>
<evidence type="ECO:0000256" key="2">
    <source>
        <dbReference type="ARBA" id="ARBA00023163"/>
    </source>
</evidence>
<evidence type="ECO:0000256" key="3">
    <source>
        <dbReference type="RuleBase" id="RU004409"/>
    </source>
</evidence>
<evidence type="ECO:0000313" key="4">
    <source>
        <dbReference type="EMBL" id="RWX53833.1"/>
    </source>
</evidence>
<dbReference type="Gene3D" id="1.20.120.1370">
    <property type="entry name" value="Regulator of RNA polymerase sigma(70) subunit, domain 4"/>
    <property type="match status" value="1"/>
</dbReference>
<proteinExistence type="inferred from homology"/>
<reference evidence="4 5" key="1">
    <citation type="submission" date="2018-11" db="EMBL/GenBank/DDBJ databases">
        <title>Photobacterium sp. BEI247 sp. nov., a marine bacterium isolated from Yongle Blue Hole in the South China Sea.</title>
        <authorList>
            <person name="Wang X."/>
        </authorList>
    </citation>
    <scope>NUCLEOTIDE SEQUENCE [LARGE SCALE GENOMIC DNA]</scope>
    <source>
        <strain evidence="5">BEI247</strain>
    </source>
</reference>
<keyword evidence="1 3" id="KW-0805">Transcription regulation</keyword>
<dbReference type="InterPro" id="IPR007448">
    <property type="entry name" value="Sigma70_reg_Rsd_AlgQ"/>
</dbReference>
<protein>
    <submittedName>
        <fullName evidence="4">Sigma D regulator</fullName>
    </submittedName>
</protein>
<evidence type="ECO:0000313" key="5">
    <source>
        <dbReference type="Proteomes" id="UP000287563"/>
    </source>
</evidence>
<accession>A0A444JL59</accession>
<gene>
    <name evidence="4" type="ORF">EDI28_20420</name>
</gene>
<name>A0A444JL59_9GAMM</name>
<dbReference type="OrthoDB" id="5567237at2"/>
<keyword evidence="5" id="KW-1185">Reference proteome</keyword>
<dbReference type="EMBL" id="RJLM01000011">
    <property type="protein sequence ID" value="RWX53833.1"/>
    <property type="molecule type" value="Genomic_DNA"/>
</dbReference>
<comment type="caution">
    <text evidence="4">The sequence shown here is derived from an EMBL/GenBank/DDBJ whole genome shotgun (WGS) entry which is preliminary data.</text>
</comment>
<dbReference type="GO" id="GO:0006355">
    <property type="term" value="P:regulation of DNA-templated transcription"/>
    <property type="evidence" value="ECO:0007669"/>
    <property type="project" value="InterPro"/>
</dbReference>
<dbReference type="Proteomes" id="UP000287563">
    <property type="component" value="Unassembled WGS sequence"/>
</dbReference>
<comment type="similarity">
    <text evidence="3">Belongs to the Rsd/AlgQ family.</text>
</comment>
<sequence>MLSKFEQVQKQWGGTSDVIDHWLMSRQQLLIDYCKLAGLPPFENNTRQLPTSSQLQLFSQQLVDYISEGHFKIYDMVMERWNATGYSPTEDISLLYSQITQTTDPLLNFTDRYCAIDEGGDIPDLDSDLSSVGELIELRFALEDNLIELISESLACPPGA</sequence>
<organism evidence="4 5">
    <name type="scientific">Photobacterium chitinilyticum</name>
    <dbReference type="NCBI Taxonomy" id="2485123"/>
    <lineage>
        <taxon>Bacteria</taxon>
        <taxon>Pseudomonadati</taxon>
        <taxon>Pseudomonadota</taxon>
        <taxon>Gammaproteobacteria</taxon>
        <taxon>Vibrionales</taxon>
        <taxon>Vibrionaceae</taxon>
        <taxon>Photobacterium</taxon>
    </lineage>
</organism>